<dbReference type="PROSITE" id="PS51996">
    <property type="entry name" value="TR_MART"/>
    <property type="match status" value="1"/>
</dbReference>
<dbReference type="Proteomes" id="UP001060919">
    <property type="component" value="Chromosome"/>
</dbReference>
<sequence>MFISESNRILTLNKWALKLLDSELSEVMKRRLNASSPTIPISCVEEALIRAYSGMVAYTLNDFLRGKVPEYIEYKASCLYNHSNFLRTIQKLPLYSSEKPLYRGTKIRKETLTRMQKNGFYTDFAFISTSTDKITPSGQGGAMWHLRADLNNYPEEDYDLVLLTILKHTSGRDISLYSADSDTDGTEILFMPNTKFSIKNTKINKQHARDILEIDVEEVSNIV</sequence>
<evidence type="ECO:0000313" key="1">
    <source>
        <dbReference type="EMBL" id="BDS12978.1"/>
    </source>
</evidence>
<name>A0A915YHE2_9BACT</name>
<gene>
    <name evidence="1" type="ORF">AsAng_0037060</name>
</gene>
<dbReference type="RefSeq" id="WP_264788310.1">
    <property type="nucleotide sequence ID" value="NZ_AP026867.1"/>
</dbReference>
<dbReference type="Gene3D" id="3.90.176.10">
    <property type="entry name" value="Toxin ADP-ribosyltransferase, Chain A, domain 1"/>
    <property type="match status" value="1"/>
</dbReference>
<protein>
    <submittedName>
        <fullName evidence="1">Uncharacterized protein</fullName>
    </submittedName>
</protein>
<dbReference type="EMBL" id="AP026867">
    <property type="protein sequence ID" value="BDS12978.1"/>
    <property type="molecule type" value="Genomic_DNA"/>
</dbReference>
<dbReference type="SUPFAM" id="SSF56399">
    <property type="entry name" value="ADP-ribosylation"/>
    <property type="match status" value="1"/>
</dbReference>
<evidence type="ECO:0000313" key="2">
    <source>
        <dbReference type="Proteomes" id="UP001060919"/>
    </source>
</evidence>
<dbReference type="AlphaFoldDB" id="A0A915YHE2"/>
<proteinExistence type="predicted"/>
<reference evidence="1" key="1">
    <citation type="submission" date="2022-09" db="EMBL/GenBank/DDBJ databases">
        <title>Aureispira anguillicida sp. nov., isolated from Leptocephalus of Japanese eel Anguilla japonica.</title>
        <authorList>
            <person name="Yuasa K."/>
            <person name="Mekata T."/>
            <person name="Ikunari K."/>
        </authorList>
    </citation>
    <scope>NUCLEOTIDE SEQUENCE</scope>
    <source>
        <strain evidence="1">EL160426</strain>
    </source>
</reference>
<organism evidence="1 2">
    <name type="scientific">Aureispira anguillae</name>
    <dbReference type="NCBI Taxonomy" id="2864201"/>
    <lineage>
        <taxon>Bacteria</taxon>
        <taxon>Pseudomonadati</taxon>
        <taxon>Bacteroidota</taxon>
        <taxon>Saprospiria</taxon>
        <taxon>Saprospirales</taxon>
        <taxon>Saprospiraceae</taxon>
        <taxon>Aureispira</taxon>
    </lineage>
</organism>
<keyword evidence="2" id="KW-1185">Reference proteome</keyword>
<accession>A0A915YHE2</accession>
<dbReference type="KEGG" id="aup:AsAng_0037060"/>